<organism evidence="1 2">
    <name type="scientific">Pseudonocardia endophytica</name>
    <dbReference type="NCBI Taxonomy" id="401976"/>
    <lineage>
        <taxon>Bacteria</taxon>
        <taxon>Bacillati</taxon>
        <taxon>Actinomycetota</taxon>
        <taxon>Actinomycetes</taxon>
        <taxon>Pseudonocardiales</taxon>
        <taxon>Pseudonocardiaceae</taxon>
        <taxon>Pseudonocardia</taxon>
    </lineage>
</organism>
<gene>
    <name evidence="1" type="ORF">EV378_3493</name>
</gene>
<dbReference type="InterPro" id="IPR009355">
    <property type="entry name" value="Toluene_mOase_B"/>
</dbReference>
<dbReference type="Pfam" id="PF06234">
    <property type="entry name" value="TmoB"/>
    <property type="match status" value="1"/>
</dbReference>
<protein>
    <submittedName>
        <fullName evidence="1">Toluene monooxygenase system protein B</fullName>
    </submittedName>
</protein>
<dbReference type="AlphaFoldDB" id="A0A4R1I129"/>
<evidence type="ECO:0000313" key="2">
    <source>
        <dbReference type="Proteomes" id="UP000295560"/>
    </source>
</evidence>
<comment type="caution">
    <text evidence="1">The sequence shown here is derived from an EMBL/GenBank/DDBJ whole genome shotgun (WGS) entry which is preliminary data.</text>
</comment>
<name>A0A4R1I129_PSEEN</name>
<keyword evidence="1" id="KW-0560">Oxidoreductase</keyword>
<reference evidence="1 2" key="1">
    <citation type="submission" date="2019-03" db="EMBL/GenBank/DDBJ databases">
        <title>Sequencing the genomes of 1000 actinobacteria strains.</title>
        <authorList>
            <person name="Klenk H.-P."/>
        </authorList>
    </citation>
    <scope>NUCLEOTIDE SEQUENCE [LARGE SCALE GENOMIC DNA]</scope>
    <source>
        <strain evidence="1 2">DSM 44969</strain>
    </source>
</reference>
<dbReference type="EMBL" id="SMFZ01000001">
    <property type="protein sequence ID" value="TCK27621.1"/>
    <property type="molecule type" value="Genomic_DNA"/>
</dbReference>
<evidence type="ECO:0000313" key="1">
    <source>
        <dbReference type="EMBL" id="TCK27621.1"/>
    </source>
</evidence>
<dbReference type="SUPFAM" id="SSF110814">
    <property type="entry name" value="TmoB-like"/>
    <property type="match status" value="1"/>
</dbReference>
<dbReference type="GO" id="GO:0004497">
    <property type="term" value="F:monooxygenase activity"/>
    <property type="evidence" value="ECO:0007669"/>
    <property type="project" value="UniProtKB-KW"/>
</dbReference>
<proteinExistence type="predicted"/>
<keyword evidence="2" id="KW-1185">Reference proteome</keyword>
<dbReference type="InterPro" id="IPR036713">
    <property type="entry name" value="TmoB-like_sf"/>
</dbReference>
<sequence length="97" mass="10608">MTVSDTATDTAADATPQLVPINAIFADDFVEVLAPVLSTDTIAEVAEKVAHHSEGKRVRKQDKPKVVYHDDRILPMEITVVEAGIGPLDHVRVDYQD</sequence>
<dbReference type="Proteomes" id="UP000295560">
    <property type="component" value="Unassembled WGS sequence"/>
</dbReference>
<dbReference type="Gene3D" id="3.10.20.270">
    <property type="entry name" value="TmoB-like"/>
    <property type="match status" value="1"/>
</dbReference>
<accession>A0A4R1I129</accession>
<keyword evidence="1" id="KW-0503">Monooxygenase</keyword>